<dbReference type="VEuPathDB" id="FungiDB:SOCG_03927"/>
<dbReference type="Pfam" id="PF00149">
    <property type="entry name" value="Metallophos"/>
    <property type="match status" value="1"/>
</dbReference>
<gene>
    <name evidence="3" type="ORF">SOCG_03927</name>
</gene>
<dbReference type="AlphaFoldDB" id="S9PWZ6"/>
<feature type="transmembrane region" description="Helical" evidence="1">
    <location>
        <begin position="12"/>
        <end position="33"/>
    </location>
</feature>
<dbReference type="InterPro" id="IPR004843">
    <property type="entry name" value="Calcineurin-like_PHP"/>
</dbReference>
<keyword evidence="1" id="KW-1133">Transmembrane helix</keyword>
<keyword evidence="1" id="KW-0812">Transmembrane</keyword>
<dbReference type="Proteomes" id="UP000016088">
    <property type="component" value="Unassembled WGS sequence"/>
</dbReference>
<evidence type="ECO:0000256" key="1">
    <source>
        <dbReference type="SAM" id="Phobius"/>
    </source>
</evidence>
<sequence>MKVFARRGHYIRLYFVYGVVLYLILLIFDYWLVKTQLPTSPNTRVAYLQTPIEDIRIVECGFFSPFCRPVLLFWRWDRSSKNLYKSWLPWKRAYVFVKRPVRYISGVTMTIEDLVIDRQNMKRNKHGLRIRQGPNGDICDVEGLLGSDVAEVRKGWSPVPSDFLLLGRPILLTQRYCSYPLPSTIDSLKKETPAFVEVPVNEQKNKLKILQLSDLHYSTELAKCRDSYPPERPSNCMADATTNAFVIELIKRESPDLVLFTGDLINGDTVEDSKTSLMKALAPVVDYEIPFAVAYGNHDSLGDLANDGLAQIVNQVPGNIGLVGNISGVGNFVLRNPGKFSIYVLDSHAGTSNGRACPMYDAIKKDQLVWLKSRKMEFENDPIQMVFFHIPLREFCEVDDMVGSYREKCSSSYCDPGTAKTLSELRIPLAVAGHDHVNDFCGMHKTHQVRFCMAGGSGFGGYGGHGGYIRRARIWELNPSERTIRTWKRLEWPPEDRSKIFDDQTFNV</sequence>
<evidence type="ECO:0000313" key="3">
    <source>
        <dbReference type="EMBL" id="EPX71993.1"/>
    </source>
</evidence>
<evidence type="ECO:0000259" key="2">
    <source>
        <dbReference type="Pfam" id="PF00149"/>
    </source>
</evidence>
<dbReference type="HOGENOM" id="CLU_019692_4_1_1"/>
<dbReference type="GeneID" id="25032895"/>
<dbReference type="GO" id="GO:0005737">
    <property type="term" value="C:cytoplasm"/>
    <property type="evidence" value="ECO:0007669"/>
    <property type="project" value="TreeGrafter"/>
</dbReference>
<reference evidence="3 4" key="1">
    <citation type="journal article" date="2011" name="Science">
        <title>Comparative functional genomics of the fission yeasts.</title>
        <authorList>
            <person name="Rhind N."/>
            <person name="Chen Z."/>
            <person name="Yassour M."/>
            <person name="Thompson D.A."/>
            <person name="Haas B.J."/>
            <person name="Habib N."/>
            <person name="Wapinski I."/>
            <person name="Roy S."/>
            <person name="Lin M.F."/>
            <person name="Heiman D.I."/>
            <person name="Young S.K."/>
            <person name="Furuya K."/>
            <person name="Guo Y."/>
            <person name="Pidoux A."/>
            <person name="Chen H.M."/>
            <person name="Robbertse B."/>
            <person name="Goldberg J.M."/>
            <person name="Aoki K."/>
            <person name="Bayne E.H."/>
            <person name="Berlin A.M."/>
            <person name="Desjardins C.A."/>
            <person name="Dobbs E."/>
            <person name="Dukaj L."/>
            <person name="Fan L."/>
            <person name="FitzGerald M.G."/>
            <person name="French C."/>
            <person name="Gujja S."/>
            <person name="Hansen K."/>
            <person name="Keifenheim D."/>
            <person name="Levin J.Z."/>
            <person name="Mosher R.A."/>
            <person name="Mueller C.A."/>
            <person name="Pfiffner J."/>
            <person name="Priest M."/>
            <person name="Russ C."/>
            <person name="Smialowska A."/>
            <person name="Swoboda P."/>
            <person name="Sykes S.M."/>
            <person name="Vaughn M."/>
            <person name="Vengrova S."/>
            <person name="Yoder R."/>
            <person name="Zeng Q."/>
            <person name="Allshire R."/>
            <person name="Baulcombe D."/>
            <person name="Birren B.W."/>
            <person name="Brown W."/>
            <person name="Ekwall K."/>
            <person name="Kellis M."/>
            <person name="Leatherwood J."/>
            <person name="Levin H."/>
            <person name="Margalit H."/>
            <person name="Martienssen R."/>
            <person name="Nieduszynski C.A."/>
            <person name="Spatafora J.W."/>
            <person name="Friedman N."/>
            <person name="Dalgaard J.Z."/>
            <person name="Baumann P."/>
            <person name="Niki H."/>
            <person name="Regev A."/>
            <person name="Nusbaum C."/>
        </authorList>
    </citation>
    <scope>NUCLEOTIDE SEQUENCE [LARGE SCALE GENOMIC DNA]</scope>
    <source>
        <strain evidence="4">yFS286</strain>
    </source>
</reference>
<dbReference type="RefSeq" id="XP_013019291.1">
    <property type="nucleotide sequence ID" value="XM_013163837.1"/>
</dbReference>
<organism evidence="3 4">
    <name type="scientific">Schizosaccharomyces octosporus (strain yFS286)</name>
    <name type="common">Fission yeast</name>
    <name type="synonym">Octosporomyces octosporus</name>
    <dbReference type="NCBI Taxonomy" id="483514"/>
    <lineage>
        <taxon>Eukaryota</taxon>
        <taxon>Fungi</taxon>
        <taxon>Dikarya</taxon>
        <taxon>Ascomycota</taxon>
        <taxon>Taphrinomycotina</taxon>
        <taxon>Schizosaccharomycetes</taxon>
        <taxon>Schizosaccharomycetales</taxon>
        <taxon>Schizosaccharomycetaceae</taxon>
        <taxon>Schizosaccharomyces</taxon>
    </lineage>
</organism>
<accession>S9PWZ6</accession>
<dbReference type="CDD" id="cd07383">
    <property type="entry name" value="MPP_Dcr2"/>
    <property type="match status" value="1"/>
</dbReference>
<name>S9PWZ6_SCHOY</name>
<dbReference type="OMA" id="HVNDYCS"/>
<feature type="domain" description="Calcineurin-like phosphoesterase" evidence="2">
    <location>
        <begin position="207"/>
        <end position="437"/>
    </location>
</feature>
<dbReference type="eggNOG" id="KOG1432">
    <property type="taxonomic scope" value="Eukaryota"/>
</dbReference>
<keyword evidence="1" id="KW-0472">Membrane</keyword>
<keyword evidence="4" id="KW-1185">Reference proteome</keyword>
<dbReference type="SUPFAM" id="SSF56300">
    <property type="entry name" value="Metallo-dependent phosphatases"/>
    <property type="match status" value="1"/>
</dbReference>
<dbReference type="InterPro" id="IPR029052">
    <property type="entry name" value="Metallo-depent_PP-like"/>
</dbReference>
<dbReference type="OrthoDB" id="783096at2759"/>
<dbReference type="PANTHER" id="PTHR32440:SF0">
    <property type="entry name" value="PHOSPHATASE DCR2-RELATED"/>
    <property type="match status" value="1"/>
</dbReference>
<dbReference type="Gene3D" id="3.60.21.10">
    <property type="match status" value="1"/>
</dbReference>
<dbReference type="EMBL" id="KE503207">
    <property type="protein sequence ID" value="EPX71993.1"/>
    <property type="molecule type" value="Genomic_DNA"/>
</dbReference>
<protein>
    <submittedName>
        <fullName evidence="3">Phosphoprotein phosphatase</fullName>
    </submittedName>
</protein>
<evidence type="ECO:0000313" key="4">
    <source>
        <dbReference type="Proteomes" id="UP000016088"/>
    </source>
</evidence>
<dbReference type="GO" id="GO:0004721">
    <property type="term" value="F:phosphoprotein phosphatase activity"/>
    <property type="evidence" value="ECO:0007669"/>
    <property type="project" value="TreeGrafter"/>
</dbReference>
<dbReference type="PANTHER" id="PTHR32440">
    <property type="entry name" value="PHOSPHATASE DCR2-RELATED-RELATED"/>
    <property type="match status" value="1"/>
</dbReference>
<proteinExistence type="predicted"/>